<dbReference type="GO" id="GO:0003677">
    <property type="term" value="F:DNA binding"/>
    <property type="evidence" value="ECO:0007669"/>
    <property type="project" value="UniProtKB-KW"/>
</dbReference>
<dbReference type="FunFam" id="1.10.10.10:FF:000360">
    <property type="entry name" value="Transcription factor Dp-1, a"/>
    <property type="match status" value="1"/>
</dbReference>
<evidence type="ECO:0008006" key="13">
    <source>
        <dbReference type="Google" id="ProtNLM"/>
    </source>
</evidence>
<evidence type="ECO:0000256" key="6">
    <source>
        <dbReference type="ARBA" id="ARBA00023242"/>
    </source>
</evidence>
<dbReference type="InterPro" id="IPR038168">
    <property type="entry name" value="TF_DP_C_sf"/>
</dbReference>
<comment type="similarity">
    <text evidence="2 7">Belongs to the E2F/DP family.</text>
</comment>
<reference evidence="11 12" key="1">
    <citation type="submission" date="2024-10" db="EMBL/GenBank/DDBJ databases">
        <title>Updated reference genomes for cyclostephanoid diatoms.</title>
        <authorList>
            <person name="Roberts W.R."/>
            <person name="Alverson A.J."/>
        </authorList>
    </citation>
    <scope>NUCLEOTIDE SEQUENCE [LARGE SCALE GENOMIC DNA]</scope>
    <source>
        <strain evidence="11 12">AJA010-31</strain>
    </source>
</reference>
<evidence type="ECO:0000313" key="11">
    <source>
        <dbReference type="EMBL" id="KAL3782596.1"/>
    </source>
</evidence>
<dbReference type="PANTHER" id="PTHR12548:SF9">
    <property type="entry name" value="TRANSCRIPTION FACTOR DP"/>
    <property type="match status" value="1"/>
</dbReference>
<evidence type="ECO:0000259" key="10">
    <source>
        <dbReference type="SMART" id="SM01372"/>
    </source>
</evidence>
<dbReference type="CDD" id="cd14458">
    <property type="entry name" value="DP_DD"/>
    <property type="match status" value="1"/>
</dbReference>
<protein>
    <recommendedName>
        <fullName evidence="13">Transcription factor</fullName>
    </recommendedName>
</protein>
<dbReference type="InterPro" id="IPR015648">
    <property type="entry name" value="Transcrpt_fac_DP"/>
</dbReference>
<dbReference type="PANTHER" id="PTHR12548">
    <property type="entry name" value="TRANSCRIPTION FACTOR DP"/>
    <property type="match status" value="1"/>
</dbReference>
<dbReference type="SUPFAM" id="SSF46785">
    <property type="entry name" value="Winged helix' DNA-binding domain"/>
    <property type="match status" value="1"/>
</dbReference>
<keyword evidence="5 7" id="KW-0804">Transcription</keyword>
<sequence length="376" mass="42943">MSPRPYQPHWRHHEHIAPQHHDHAKQHQYYHQPQFVAPYSSPPQHYYYDSPCNLHYHQFNMANDAAEASRPSKKSKVEPKVAEPKAPVPGNGLRHFSMKICERVKSMGSTSYSEVADELIKELREDEAKAYQATAESTPAAAASGKTKRNKPPQSKYDEKNIRRRVYDALNVLMAMDIIVKDKKLILWNGLPGERTLKPAASSNEPAAVSHPKKLEPKQIQMPSEQLLKFKKERSKRQAEIQRKREILQELIAQTVCFNNLYQRNHAREVVDMTSKQAASSSSSSFSEEKIPLPFIVVSTAPSSVIQCEMCPAKTNVNFDFSTPFEINDDNEILKRIGMDVTTEEELFRMLPGDLRGYCERWGLVDGVLRRGYARA</sequence>
<evidence type="ECO:0000256" key="8">
    <source>
        <dbReference type="SAM" id="MobiDB-lite"/>
    </source>
</evidence>
<keyword evidence="3 7" id="KW-0805">Transcription regulation</keyword>
<dbReference type="InterPro" id="IPR003316">
    <property type="entry name" value="E2F_WHTH_DNA-bd_dom"/>
</dbReference>
<accession>A0ABD3P5A5</accession>
<dbReference type="SMART" id="SM01372">
    <property type="entry name" value="E2F_TDP"/>
    <property type="match status" value="1"/>
</dbReference>
<evidence type="ECO:0000313" key="12">
    <source>
        <dbReference type="Proteomes" id="UP001530400"/>
    </source>
</evidence>
<dbReference type="InterPro" id="IPR014889">
    <property type="entry name" value="Transc_factor_DP_C"/>
</dbReference>
<dbReference type="SMART" id="SM01138">
    <property type="entry name" value="DP"/>
    <property type="match status" value="1"/>
</dbReference>
<dbReference type="EMBL" id="JALLPJ020000801">
    <property type="protein sequence ID" value="KAL3782596.1"/>
    <property type="molecule type" value="Genomic_DNA"/>
</dbReference>
<evidence type="ECO:0000256" key="7">
    <source>
        <dbReference type="RuleBase" id="RU003796"/>
    </source>
</evidence>
<keyword evidence="12" id="KW-1185">Reference proteome</keyword>
<feature type="domain" description="E2F/DP family winged-helix DNA-binding" evidence="10">
    <location>
        <begin position="88"/>
        <end position="190"/>
    </location>
</feature>
<comment type="subcellular location">
    <subcellularLocation>
        <location evidence="1 7">Nucleus</location>
    </subcellularLocation>
</comment>
<dbReference type="GO" id="GO:0005634">
    <property type="term" value="C:nucleus"/>
    <property type="evidence" value="ECO:0007669"/>
    <property type="project" value="UniProtKB-SubCell"/>
</dbReference>
<evidence type="ECO:0000256" key="2">
    <source>
        <dbReference type="ARBA" id="ARBA00010940"/>
    </source>
</evidence>
<dbReference type="Proteomes" id="UP001530400">
    <property type="component" value="Unassembled WGS sequence"/>
</dbReference>
<feature type="compositionally biased region" description="Low complexity" evidence="8">
    <location>
        <begin position="130"/>
        <end position="144"/>
    </location>
</feature>
<feature type="region of interest" description="Disordered" evidence="8">
    <location>
        <begin position="65"/>
        <end position="89"/>
    </location>
</feature>
<evidence type="ECO:0000256" key="5">
    <source>
        <dbReference type="ARBA" id="ARBA00023163"/>
    </source>
</evidence>
<evidence type="ECO:0000259" key="9">
    <source>
        <dbReference type="SMART" id="SM01138"/>
    </source>
</evidence>
<name>A0ABD3P5A5_9STRA</name>
<dbReference type="Pfam" id="PF08781">
    <property type="entry name" value="DP"/>
    <property type="match status" value="1"/>
</dbReference>
<proteinExistence type="inferred from homology"/>
<evidence type="ECO:0000256" key="3">
    <source>
        <dbReference type="ARBA" id="ARBA00023015"/>
    </source>
</evidence>
<keyword evidence="4 7" id="KW-0238">DNA-binding</keyword>
<organism evidence="11 12">
    <name type="scientific">Cyclotella atomus</name>
    <dbReference type="NCBI Taxonomy" id="382360"/>
    <lineage>
        <taxon>Eukaryota</taxon>
        <taxon>Sar</taxon>
        <taxon>Stramenopiles</taxon>
        <taxon>Ochrophyta</taxon>
        <taxon>Bacillariophyta</taxon>
        <taxon>Coscinodiscophyceae</taxon>
        <taxon>Thalassiosirophycidae</taxon>
        <taxon>Stephanodiscales</taxon>
        <taxon>Stephanodiscaceae</taxon>
        <taxon>Cyclotella</taxon>
    </lineage>
</organism>
<evidence type="ECO:0000256" key="4">
    <source>
        <dbReference type="ARBA" id="ARBA00023125"/>
    </source>
</evidence>
<dbReference type="Gene3D" id="1.20.140.80">
    <property type="entry name" value="Transcription factor DP"/>
    <property type="match status" value="1"/>
</dbReference>
<dbReference type="Pfam" id="PF02319">
    <property type="entry name" value="WHD_E2F_TDP"/>
    <property type="match status" value="1"/>
</dbReference>
<dbReference type="InterPro" id="IPR036388">
    <property type="entry name" value="WH-like_DNA-bd_sf"/>
</dbReference>
<dbReference type="SUPFAM" id="SSF144074">
    <property type="entry name" value="E2F-DP heterodimerization region"/>
    <property type="match status" value="1"/>
</dbReference>
<dbReference type="InterPro" id="IPR036390">
    <property type="entry name" value="WH_DNA-bd_sf"/>
</dbReference>
<gene>
    <name evidence="11" type="ORF">ACHAWO_008247</name>
</gene>
<feature type="domain" description="Transcription factor DP C-terminal" evidence="9">
    <location>
        <begin position="225"/>
        <end position="370"/>
    </location>
</feature>
<dbReference type="Gene3D" id="1.10.10.10">
    <property type="entry name" value="Winged helix-like DNA-binding domain superfamily/Winged helix DNA-binding domain"/>
    <property type="match status" value="1"/>
</dbReference>
<dbReference type="InterPro" id="IPR037241">
    <property type="entry name" value="E2F-DP_heterodim"/>
</dbReference>
<evidence type="ECO:0000256" key="1">
    <source>
        <dbReference type="ARBA" id="ARBA00004123"/>
    </source>
</evidence>
<dbReference type="AlphaFoldDB" id="A0ABD3P5A5"/>
<comment type="caution">
    <text evidence="11">The sequence shown here is derived from an EMBL/GenBank/DDBJ whole genome shotgun (WGS) entry which is preliminary data.</text>
</comment>
<keyword evidence="6 7" id="KW-0539">Nucleus</keyword>
<feature type="region of interest" description="Disordered" evidence="8">
    <location>
        <begin position="130"/>
        <end position="160"/>
    </location>
</feature>